<dbReference type="Proteomes" id="UP000562045">
    <property type="component" value="Unassembled WGS sequence"/>
</dbReference>
<reference evidence="1 2" key="1">
    <citation type="submission" date="2020-07" db="EMBL/GenBank/DDBJ databases">
        <title>Sequencing the genomes of 1000 actinobacteria strains.</title>
        <authorList>
            <person name="Klenk H.-P."/>
        </authorList>
    </citation>
    <scope>NUCLEOTIDE SEQUENCE [LARGE SCALE GENOMIC DNA]</scope>
    <source>
        <strain evidence="1 2">DSM 15131</strain>
    </source>
</reference>
<organism evidence="1 2">
    <name type="scientific">Nocardioides aromaticivorans</name>
    <dbReference type="NCBI Taxonomy" id="200618"/>
    <lineage>
        <taxon>Bacteria</taxon>
        <taxon>Bacillati</taxon>
        <taxon>Actinomycetota</taxon>
        <taxon>Actinomycetes</taxon>
        <taxon>Propionibacteriales</taxon>
        <taxon>Nocardioidaceae</taxon>
        <taxon>Nocardioides</taxon>
    </lineage>
</organism>
<comment type="caution">
    <text evidence="1">The sequence shown here is derived from an EMBL/GenBank/DDBJ whole genome shotgun (WGS) entry which is preliminary data.</text>
</comment>
<sequence>MTSQLGRVRARAKEEERRRQLLRRARLTEMLVIKALNALAQRGRGRRADVVAGEALRDLIGVEGVGLKEAVRLCRGEVDVAEFKRLSALGCPQSALTSTESDPKRP</sequence>
<accession>A0A7Z0CLW5</accession>
<dbReference type="AlphaFoldDB" id="A0A7Z0CLW5"/>
<proteinExistence type="predicted"/>
<dbReference type="EMBL" id="JACBZM010000001">
    <property type="protein sequence ID" value="NYI46186.1"/>
    <property type="molecule type" value="Genomic_DNA"/>
</dbReference>
<gene>
    <name evidence="1" type="ORF">BJ993_003266</name>
</gene>
<protein>
    <submittedName>
        <fullName evidence="1">Uncharacterized protein</fullName>
    </submittedName>
</protein>
<name>A0A7Z0CLW5_9ACTN</name>
<evidence type="ECO:0000313" key="1">
    <source>
        <dbReference type="EMBL" id="NYI46186.1"/>
    </source>
</evidence>
<evidence type="ECO:0000313" key="2">
    <source>
        <dbReference type="Proteomes" id="UP000562045"/>
    </source>
</evidence>
<dbReference type="RefSeq" id="WP_179649985.1">
    <property type="nucleotide sequence ID" value="NZ_JACBZM010000001.1"/>
</dbReference>